<protein>
    <recommendedName>
        <fullName evidence="3">DUF1579 domain-containing protein</fullName>
    </recommendedName>
</protein>
<sequence>MLRALDVLEGTWRLEGHDLDGSSPFTGTVTRRWLPGGHFLVQTMQMDGDEQEGAEYIGYDHAQQTLRSMFFSNEGPGPFCSFALEYVWQIEGDELTIWHGEKGSPARFTGTIDRDAGTIDGQWEWPGGGYRALSTRI</sequence>
<dbReference type="KEGG" id="mmar:MODMU_1856"/>
<dbReference type="Proteomes" id="UP000006461">
    <property type="component" value="Chromosome"/>
</dbReference>
<dbReference type="HOGENOM" id="CLU_1862915_0_0_11"/>
<dbReference type="InterPro" id="IPR011473">
    <property type="entry name" value="DUF1579"/>
</dbReference>
<evidence type="ECO:0008006" key="3">
    <source>
        <dbReference type="Google" id="ProtNLM"/>
    </source>
</evidence>
<gene>
    <name evidence="1" type="ordered locus">MODMU_1856</name>
</gene>
<dbReference type="EMBL" id="FO203431">
    <property type="protein sequence ID" value="CCH87293.1"/>
    <property type="molecule type" value="Genomic_DNA"/>
</dbReference>
<reference evidence="1 2" key="1">
    <citation type="journal article" date="2012" name="J. Bacteriol.">
        <title>Genome Sequence of Radiation-Resistant Modestobacter marinus Strain BC501, a Representative Actinobacterium That Thrives on Calcareous Stone Surfaces.</title>
        <authorList>
            <person name="Normand P."/>
            <person name="Gury J."/>
            <person name="Pujic P."/>
            <person name="Chouaia B."/>
            <person name="Crotti E."/>
            <person name="Brusetti L."/>
            <person name="Daffonchio D."/>
            <person name="Vacherie B."/>
            <person name="Barbe V."/>
            <person name="Medigue C."/>
            <person name="Calteau A."/>
            <person name="Ghodhbane-Gtari F."/>
            <person name="Essoussi I."/>
            <person name="Nouioui I."/>
            <person name="Abbassi-Ghozzi I."/>
            <person name="Gtari M."/>
        </authorList>
    </citation>
    <scope>NUCLEOTIDE SEQUENCE [LARGE SCALE GENOMIC DNA]</scope>
    <source>
        <strain evidence="2">BC 501</strain>
    </source>
</reference>
<dbReference type="Pfam" id="PF07617">
    <property type="entry name" value="DUF1579"/>
    <property type="match status" value="1"/>
</dbReference>
<evidence type="ECO:0000313" key="2">
    <source>
        <dbReference type="Proteomes" id="UP000006461"/>
    </source>
</evidence>
<evidence type="ECO:0000313" key="1">
    <source>
        <dbReference type="EMBL" id="CCH87293.1"/>
    </source>
</evidence>
<accession>I4EV80</accession>
<organism evidence="1 2">
    <name type="scientific">Modestobacter italicus (strain DSM 44449 / CECT 9708 / BC 501)</name>
    <dbReference type="NCBI Taxonomy" id="2732864"/>
    <lineage>
        <taxon>Bacteria</taxon>
        <taxon>Bacillati</taxon>
        <taxon>Actinomycetota</taxon>
        <taxon>Actinomycetes</taxon>
        <taxon>Geodermatophilales</taxon>
        <taxon>Geodermatophilaceae</taxon>
        <taxon>Modestobacter</taxon>
    </lineage>
</organism>
<dbReference type="eggNOG" id="ENOG502ZS7I">
    <property type="taxonomic scope" value="Bacteria"/>
</dbReference>
<proteinExistence type="predicted"/>
<keyword evidence="2" id="KW-1185">Reference proteome</keyword>
<dbReference type="AlphaFoldDB" id="I4EV80"/>
<name>I4EV80_MODI5</name>